<proteinExistence type="predicted"/>
<evidence type="ECO:0000313" key="2">
    <source>
        <dbReference type="Proteomes" id="UP000249422"/>
    </source>
</evidence>
<dbReference type="EMBL" id="QLLM01000012">
    <property type="protein sequence ID" value="RAJ02731.1"/>
    <property type="molecule type" value="Genomic_DNA"/>
</dbReference>
<gene>
    <name evidence="1" type="ORF">DEU50_11266</name>
</gene>
<accession>A0AAX1PK72</accession>
<comment type="caution">
    <text evidence="1">The sequence shown here is derived from an EMBL/GenBank/DDBJ whole genome shotgun (WGS) entry which is preliminary data.</text>
</comment>
<name>A0AAX1PK72_AERSA</name>
<organism evidence="1 2">
    <name type="scientific">Aeromonas salmonicida</name>
    <dbReference type="NCBI Taxonomy" id="645"/>
    <lineage>
        <taxon>Bacteria</taxon>
        <taxon>Pseudomonadati</taxon>
        <taxon>Pseudomonadota</taxon>
        <taxon>Gammaproteobacteria</taxon>
        <taxon>Aeromonadales</taxon>
        <taxon>Aeromonadaceae</taxon>
        <taxon>Aeromonas</taxon>
    </lineage>
</organism>
<reference evidence="1 2" key="1">
    <citation type="submission" date="2018-06" db="EMBL/GenBank/DDBJ databases">
        <title>Freshwater and sediment microbial communities from various areas in North America, analyzing microbe dynamics in response to fracking.</title>
        <authorList>
            <person name="Lamendella R."/>
        </authorList>
    </citation>
    <scope>NUCLEOTIDE SEQUENCE [LARGE SCALE GENOMIC DNA]</scope>
    <source>
        <strain evidence="1 2">17</strain>
    </source>
</reference>
<evidence type="ECO:0000313" key="1">
    <source>
        <dbReference type="EMBL" id="RAJ02731.1"/>
    </source>
</evidence>
<protein>
    <submittedName>
        <fullName evidence="1">Uncharacterized protein</fullName>
    </submittedName>
</protein>
<sequence length="36" mass="3943">MQQGVAMTEINKLVEQLAQAYLAPTWGSSSPLLQTH</sequence>
<dbReference type="Proteomes" id="UP000249422">
    <property type="component" value="Unassembled WGS sequence"/>
</dbReference>
<dbReference type="AlphaFoldDB" id="A0AAX1PK72"/>